<dbReference type="EMBL" id="UZAF01017721">
    <property type="protein sequence ID" value="VDO44334.1"/>
    <property type="molecule type" value="Genomic_DNA"/>
</dbReference>
<dbReference type="WBParaSite" id="HPLM_0001197201-mRNA-1">
    <property type="protein sequence ID" value="HPLM_0001197201-mRNA-1"/>
    <property type="gene ID" value="HPLM_0001197201"/>
</dbReference>
<reference evidence="2 3" key="2">
    <citation type="submission" date="2018-11" db="EMBL/GenBank/DDBJ databases">
        <authorList>
            <consortium name="Pathogen Informatics"/>
        </authorList>
    </citation>
    <scope>NUCLEOTIDE SEQUENCE [LARGE SCALE GENOMIC DNA]</scope>
    <source>
        <strain evidence="2 3">MHpl1</strain>
    </source>
</reference>
<evidence type="ECO:0000313" key="2">
    <source>
        <dbReference type="EMBL" id="VDO44334.1"/>
    </source>
</evidence>
<dbReference type="Proteomes" id="UP000268014">
    <property type="component" value="Unassembled WGS sequence"/>
</dbReference>
<evidence type="ECO:0000256" key="1">
    <source>
        <dbReference type="SAM" id="MobiDB-lite"/>
    </source>
</evidence>
<protein>
    <submittedName>
        <fullName evidence="4">Alternative protein</fullName>
    </submittedName>
</protein>
<evidence type="ECO:0000313" key="4">
    <source>
        <dbReference type="WBParaSite" id="HPLM_0001197201-mRNA-1"/>
    </source>
</evidence>
<feature type="compositionally biased region" description="Polar residues" evidence="1">
    <location>
        <begin position="11"/>
        <end position="28"/>
    </location>
</feature>
<dbReference type="AlphaFoldDB" id="A0A0N4WLE9"/>
<feature type="compositionally biased region" description="Low complexity" evidence="1">
    <location>
        <begin position="1"/>
        <end position="10"/>
    </location>
</feature>
<reference evidence="4" key="1">
    <citation type="submission" date="2017-02" db="UniProtKB">
        <authorList>
            <consortium name="WormBaseParasite"/>
        </authorList>
    </citation>
    <scope>IDENTIFICATION</scope>
</reference>
<evidence type="ECO:0000313" key="3">
    <source>
        <dbReference type="Proteomes" id="UP000268014"/>
    </source>
</evidence>
<organism evidence="4">
    <name type="scientific">Haemonchus placei</name>
    <name type="common">Barber's pole worm</name>
    <dbReference type="NCBI Taxonomy" id="6290"/>
    <lineage>
        <taxon>Eukaryota</taxon>
        <taxon>Metazoa</taxon>
        <taxon>Ecdysozoa</taxon>
        <taxon>Nematoda</taxon>
        <taxon>Chromadorea</taxon>
        <taxon>Rhabditida</taxon>
        <taxon>Rhabditina</taxon>
        <taxon>Rhabditomorpha</taxon>
        <taxon>Strongyloidea</taxon>
        <taxon>Trichostrongylidae</taxon>
        <taxon>Haemonchus</taxon>
    </lineage>
</organism>
<sequence>MLLTTSSLMSISQKHSLSPETNSAHSSGMTALNLPALRVSGLTASGGRWRATSKSLLSPL</sequence>
<feature type="region of interest" description="Disordered" evidence="1">
    <location>
        <begin position="1"/>
        <end position="28"/>
    </location>
</feature>
<keyword evidence="3" id="KW-1185">Reference proteome</keyword>
<name>A0A0N4WLE9_HAEPC</name>
<gene>
    <name evidence="2" type="ORF">HPLM_LOCUS11964</name>
</gene>
<proteinExistence type="predicted"/>
<accession>A0A0N4WLE9</accession>